<name>A0AAV9ZKS0_9AGAR</name>
<keyword evidence="2 4" id="KW-0863">Zinc-finger</keyword>
<keyword evidence="7" id="KW-1185">Reference proteome</keyword>
<gene>
    <name evidence="6" type="ORF">R3P38DRAFT_3103015</name>
</gene>
<evidence type="ECO:0000313" key="7">
    <source>
        <dbReference type="Proteomes" id="UP001362999"/>
    </source>
</evidence>
<sequence>MTVHPALHIDCLKRLPSSKRLLANAAMSDHRTLKDLQLVRMHVLAAPQSQRKLMLPVLYFNINPAEVPDMDIFESQANVVAAANGCIERAIDAIRSLYALDLPAGIGIDLWPRVWPWFRFLFLYQHQNPTGNSAIDQRFCVDFLMFAGGLADHKETSDLITATPCFWFMLGRTWHCVPAIPDPHRRILAFNELRYFIVNKKLLESTNLEELLDGAGGTWSDLAHLVVLSMDVLTPKNENVMDSSEIYFFHSGIMFLILVDPALEDPQKQSPTLSQLGEALLSHGILSVLRDGMLALIKTAESSTVPALYACFNVLTVFFVTNSGCAKLPEAITDGLLTTLILCARSRFGQDVHGQLGIYFKQLLSAAAIDYRVLSALDAFWPDIDQLTDDPAFEPSGLVHESWTVFRSLVDERLQLLHEFKRSNTSFRACDNLDPGTKHEFRRCSGCRSSYYCSPACQIADWRNGGHREACNSCGTLLLSERNNNNFNAQQRSFLRVLVHHDYQKERFTLQLKQVVFKAKLPHTEFVTLYDYTRGAVEIDIMAARRVMLSSPEWRSISSRAAASHGRMGIDVVYLGRSAGSTCLVVPLRSSSSVIHDKLAMLANELPSGLPLDTEWDPHVVADEIESILRHDGANVVEIH</sequence>
<dbReference type="GO" id="GO:0008270">
    <property type="term" value="F:zinc ion binding"/>
    <property type="evidence" value="ECO:0007669"/>
    <property type="project" value="UniProtKB-KW"/>
</dbReference>
<dbReference type="Pfam" id="PF01753">
    <property type="entry name" value="zf-MYND"/>
    <property type="match status" value="1"/>
</dbReference>
<comment type="caution">
    <text evidence="6">The sequence shown here is derived from an EMBL/GenBank/DDBJ whole genome shotgun (WGS) entry which is preliminary data.</text>
</comment>
<reference evidence="6 7" key="1">
    <citation type="journal article" date="2024" name="J Genomics">
        <title>Draft genome sequencing and assembly of Favolaschia claudopus CIRM-BRFM 2984 isolated from oak limbs.</title>
        <authorList>
            <person name="Navarro D."/>
            <person name="Drula E."/>
            <person name="Chaduli D."/>
            <person name="Cazenave R."/>
            <person name="Ahrendt S."/>
            <person name="Wang J."/>
            <person name="Lipzen A."/>
            <person name="Daum C."/>
            <person name="Barry K."/>
            <person name="Grigoriev I.V."/>
            <person name="Favel A."/>
            <person name="Rosso M.N."/>
            <person name="Martin F."/>
        </authorList>
    </citation>
    <scope>NUCLEOTIDE SEQUENCE [LARGE SCALE GENOMIC DNA]</scope>
    <source>
        <strain evidence="6 7">CIRM-BRFM 2984</strain>
    </source>
</reference>
<keyword evidence="3" id="KW-0862">Zinc</keyword>
<evidence type="ECO:0000256" key="4">
    <source>
        <dbReference type="PROSITE-ProRule" id="PRU00134"/>
    </source>
</evidence>
<dbReference type="EMBL" id="JAWWNJ010000134">
    <property type="protein sequence ID" value="KAK6984816.1"/>
    <property type="molecule type" value="Genomic_DNA"/>
</dbReference>
<evidence type="ECO:0000256" key="3">
    <source>
        <dbReference type="ARBA" id="ARBA00022833"/>
    </source>
</evidence>
<feature type="domain" description="MYND-type" evidence="5">
    <location>
        <begin position="427"/>
        <end position="471"/>
    </location>
</feature>
<dbReference type="PROSITE" id="PS50865">
    <property type="entry name" value="ZF_MYND_2"/>
    <property type="match status" value="1"/>
</dbReference>
<accession>A0AAV9ZKS0</accession>
<keyword evidence="1" id="KW-0479">Metal-binding</keyword>
<evidence type="ECO:0000313" key="6">
    <source>
        <dbReference type="EMBL" id="KAK6984816.1"/>
    </source>
</evidence>
<dbReference type="InterPro" id="IPR002893">
    <property type="entry name" value="Znf_MYND"/>
</dbReference>
<dbReference type="Gene3D" id="6.10.140.2220">
    <property type="match status" value="1"/>
</dbReference>
<organism evidence="6 7">
    <name type="scientific">Favolaschia claudopus</name>
    <dbReference type="NCBI Taxonomy" id="2862362"/>
    <lineage>
        <taxon>Eukaryota</taxon>
        <taxon>Fungi</taxon>
        <taxon>Dikarya</taxon>
        <taxon>Basidiomycota</taxon>
        <taxon>Agaricomycotina</taxon>
        <taxon>Agaricomycetes</taxon>
        <taxon>Agaricomycetidae</taxon>
        <taxon>Agaricales</taxon>
        <taxon>Marasmiineae</taxon>
        <taxon>Mycenaceae</taxon>
        <taxon>Favolaschia</taxon>
    </lineage>
</organism>
<dbReference type="SUPFAM" id="SSF144232">
    <property type="entry name" value="HIT/MYND zinc finger-like"/>
    <property type="match status" value="1"/>
</dbReference>
<evidence type="ECO:0000256" key="2">
    <source>
        <dbReference type="ARBA" id="ARBA00022771"/>
    </source>
</evidence>
<protein>
    <submittedName>
        <fullName evidence="6">MYND-type domain-containing protein</fullName>
    </submittedName>
</protein>
<evidence type="ECO:0000256" key="1">
    <source>
        <dbReference type="ARBA" id="ARBA00022723"/>
    </source>
</evidence>
<dbReference type="Proteomes" id="UP001362999">
    <property type="component" value="Unassembled WGS sequence"/>
</dbReference>
<proteinExistence type="predicted"/>
<evidence type="ECO:0000259" key="5">
    <source>
        <dbReference type="PROSITE" id="PS50865"/>
    </source>
</evidence>
<dbReference type="AlphaFoldDB" id="A0AAV9ZKS0"/>